<dbReference type="Proteomes" id="UP001153954">
    <property type="component" value="Unassembled WGS sequence"/>
</dbReference>
<gene>
    <name evidence="2" type="ORF">EEDITHA_LOCUS1867</name>
</gene>
<reference evidence="2" key="1">
    <citation type="submission" date="2022-03" db="EMBL/GenBank/DDBJ databases">
        <authorList>
            <person name="Tunstrom K."/>
        </authorList>
    </citation>
    <scope>NUCLEOTIDE SEQUENCE</scope>
</reference>
<feature type="signal peptide" evidence="1">
    <location>
        <begin position="1"/>
        <end position="18"/>
    </location>
</feature>
<feature type="chain" id="PRO_5043840965" evidence="1">
    <location>
        <begin position="19"/>
        <end position="88"/>
    </location>
</feature>
<name>A0AAU9TFF8_EUPED</name>
<evidence type="ECO:0000313" key="2">
    <source>
        <dbReference type="EMBL" id="CAH2085388.1"/>
    </source>
</evidence>
<organism evidence="2 3">
    <name type="scientific">Euphydryas editha</name>
    <name type="common">Edith's checkerspot</name>
    <dbReference type="NCBI Taxonomy" id="104508"/>
    <lineage>
        <taxon>Eukaryota</taxon>
        <taxon>Metazoa</taxon>
        <taxon>Ecdysozoa</taxon>
        <taxon>Arthropoda</taxon>
        <taxon>Hexapoda</taxon>
        <taxon>Insecta</taxon>
        <taxon>Pterygota</taxon>
        <taxon>Neoptera</taxon>
        <taxon>Endopterygota</taxon>
        <taxon>Lepidoptera</taxon>
        <taxon>Glossata</taxon>
        <taxon>Ditrysia</taxon>
        <taxon>Papilionoidea</taxon>
        <taxon>Nymphalidae</taxon>
        <taxon>Nymphalinae</taxon>
        <taxon>Euphydryas</taxon>
    </lineage>
</organism>
<keyword evidence="1" id="KW-0732">Signal</keyword>
<evidence type="ECO:0000256" key="1">
    <source>
        <dbReference type="SAM" id="SignalP"/>
    </source>
</evidence>
<accession>A0AAU9TFF8</accession>
<proteinExistence type="predicted"/>
<comment type="caution">
    <text evidence="2">The sequence shown here is derived from an EMBL/GenBank/DDBJ whole genome shotgun (WGS) entry which is preliminary data.</text>
</comment>
<protein>
    <submittedName>
        <fullName evidence="2">Uncharacterized protein</fullName>
    </submittedName>
</protein>
<keyword evidence="3" id="KW-1185">Reference proteome</keyword>
<dbReference type="EMBL" id="CAKOGL010000004">
    <property type="protein sequence ID" value="CAH2085388.1"/>
    <property type="molecule type" value="Genomic_DNA"/>
</dbReference>
<sequence>MNKLLIVLLAVCLVSVHAFVKRDIQQEVKQPDTFHKIQEDIETFAKNAKDKLSEVFDPENVKKGFNDAVDKIHEVASHIIPNTEEAKH</sequence>
<dbReference type="AlphaFoldDB" id="A0AAU9TFF8"/>
<evidence type="ECO:0000313" key="3">
    <source>
        <dbReference type="Proteomes" id="UP001153954"/>
    </source>
</evidence>